<dbReference type="Proteomes" id="UP001162031">
    <property type="component" value="Unassembled WGS sequence"/>
</dbReference>
<proteinExistence type="inferred from homology"/>
<evidence type="ECO:0000256" key="3">
    <source>
        <dbReference type="ARBA" id="ARBA00007809"/>
    </source>
</evidence>
<evidence type="ECO:0000256" key="1">
    <source>
        <dbReference type="ARBA" id="ARBA00004651"/>
    </source>
</evidence>
<evidence type="ECO:0000256" key="9">
    <source>
        <dbReference type="ARBA" id="ARBA00022737"/>
    </source>
</evidence>
<keyword evidence="10 13" id="KW-1133">Transmembrane helix</keyword>
<feature type="transmembrane region" description="Helical" evidence="13">
    <location>
        <begin position="64"/>
        <end position="86"/>
    </location>
</feature>
<dbReference type="EMBL" id="CANTFL010000108">
    <property type="protein sequence ID" value="CAI5714057.1"/>
    <property type="molecule type" value="Genomic_DNA"/>
</dbReference>
<dbReference type="GO" id="GO:0000139">
    <property type="term" value="C:Golgi membrane"/>
    <property type="evidence" value="ECO:0007669"/>
    <property type="project" value="UniProtKB-SubCell"/>
</dbReference>
<evidence type="ECO:0000313" key="15">
    <source>
        <dbReference type="Proteomes" id="UP001162031"/>
    </source>
</evidence>
<comment type="similarity">
    <text evidence="3">Belongs to the SWEET sugar transporter family.</text>
</comment>
<dbReference type="InterPro" id="IPR004316">
    <property type="entry name" value="SWEET_rpt"/>
</dbReference>
<sequence>MAALAVTFQVLTVITSVCMRIAPFPDFWRVYKAKRTGEVQTLPVVLLFTNCAVLVWYGYFSGNILPLVVTSVLGLFTSVGFIAIFYRYTDNRRSVHKTCAPAIVFIALVCLYGTIGVKGITGQSKASMATTMGAISFATSIGQYGSPLATIRRIVRTKSTASMPFTLCVVSFCNSACWMTYSILLGDVWLLLRSASGFSLTLIQLTLYAIYPSVRWTTARTRNDASATDCLDESLECGTTLSQSVTSSRCDQKGVDLDRTGADGDSIEFVELRTPSAR</sequence>
<evidence type="ECO:0000256" key="10">
    <source>
        <dbReference type="ARBA" id="ARBA00022989"/>
    </source>
</evidence>
<organism evidence="14 15">
    <name type="scientific">Hyaloperonospora brassicae</name>
    <name type="common">Brassica downy mildew</name>
    <name type="synonym">Peronospora brassicae</name>
    <dbReference type="NCBI Taxonomy" id="162125"/>
    <lineage>
        <taxon>Eukaryota</taxon>
        <taxon>Sar</taxon>
        <taxon>Stramenopiles</taxon>
        <taxon>Oomycota</taxon>
        <taxon>Peronosporomycetes</taxon>
        <taxon>Peronosporales</taxon>
        <taxon>Peronosporaceae</taxon>
        <taxon>Hyaloperonospora</taxon>
    </lineage>
</organism>
<dbReference type="Gene3D" id="1.20.1280.290">
    <property type="match status" value="2"/>
</dbReference>
<evidence type="ECO:0000256" key="8">
    <source>
        <dbReference type="ARBA" id="ARBA00022692"/>
    </source>
</evidence>
<keyword evidence="12 13" id="KW-0472">Membrane</keyword>
<evidence type="ECO:0000256" key="12">
    <source>
        <dbReference type="ARBA" id="ARBA00023136"/>
    </source>
</evidence>
<reference evidence="14" key="1">
    <citation type="submission" date="2022-12" db="EMBL/GenBank/DDBJ databases">
        <authorList>
            <person name="Webb A."/>
        </authorList>
    </citation>
    <scope>NUCLEOTIDE SEQUENCE</scope>
    <source>
        <strain evidence="14">Hp1</strain>
    </source>
</reference>
<accession>A0AAV0T6F5</accession>
<feature type="transmembrane region" description="Helical" evidence="13">
    <location>
        <begin position="98"/>
        <end position="120"/>
    </location>
</feature>
<evidence type="ECO:0000256" key="2">
    <source>
        <dbReference type="ARBA" id="ARBA00004653"/>
    </source>
</evidence>
<keyword evidence="9" id="KW-0677">Repeat</keyword>
<comment type="caution">
    <text evidence="14">The sequence shown here is derived from an EMBL/GenBank/DDBJ whole genome shotgun (WGS) entry which is preliminary data.</text>
</comment>
<evidence type="ECO:0000313" key="14">
    <source>
        <dbReference type="EMBL" id="CAI5714057.1"/>
    </source>
</evidence>
<protein>
    <recommendedName>
        <fullName evidence="4">Sugar transporter SWEET1</fullName>
    </recommendedName>
</protein>
<keyword evidence="8 13" id="KW-0812">Transmembrane</keyword>
<dbReference type="PANTHER" id="PTHR10791:SF30">
    <property type="entry name" value="SUGAR TRANSPORTER SWEET1"/>
    <property type="match status" value="1"/>
</dbReference>
<keyword evidence="5" id="KW-0813">Transport</keyword>
<dbReference type="GO" id="GO:0005886">
    <property type="term" value="C:plasma membrane"/>
    <property type="evidence" value="ECO:0007669"/>
    <property type="project" value="UniProtKB-SubCell"/>
</dbReference>
<feature type="transmembrane region" description="Helical" evidence="13">
    <location>
        <begin position="126"/>
        <end position="144"/>
    </location>
</feature>
<gene>
    <name evidence="14" type="ORF">HBR001_LOCUS1170</name>
</gene>
<dbReference type="Pfam" id="PF03083">
    <property type="entry name" value="MtN3_slv"/>
    <property type="match status" value="2"/>
</dbReference>
<evidence type="ECO:0000256" key="7">
    <source>
        <dbReference type="ARBA" id="ARBA00022597"/>
    </source>
</evidence>
<dbReference type="GO" id="GO:0051119">
    <property type="term" value="F:sugar transmembrane transporter activity"/>
    <property type="evidence" value="ECO:0007669"/>
    <property type="project" value="InterPro"/>
</dbReference>
<dbReference type="AlphaFoldDB" id="A0AAV0T6F5"/>
<keyword evidence="11" id="KW-0333">Golgi apparatus</keyword>
<dbReference type="FunFam" id="1.20.1280.290:FF:000004">
    <property type="entry name" value="Sugar transporter SWEET"/>
    <property type="match status" value="1"/>
</dbReference>
<dbReference type="FunFam" id="1.20.1280.290:FF:000007">
    <property type="entry name" value="Bidirectional sugar transporter SWEET7"/>
    <property type="match status" value="1"/>
</dbReference>
<dbReference type="InterPro" id="IPR047664">
    <property type="entry name" value="SWEET"/>
</dbReference>
<keyword evidence="7" id="KW-0762">Sugar transport</keyword>
<feature type="transmembrane region" description="Helical" evidence="13">
    <location>
        <begin position="165"/>
        <end position="184"/>
    </location>
</feature>
<comment type="subcellular location">
    <subcellularLocation>
        <location evidence="1">Cell membrane</location>
        <topology evidence="1">Multi-pass membrane protein</topology>
    </subcellularLocation>
    <subcellularLocation>
        <location evidence="2">Golgi apparatus membrane</location>
        <topology evidence="2">Multi-pass membrane protein</topology>
    </subcellularLocation>
</comment>
<feature type="transmembrane region" description="Helical" evidence="13">
    <location>
        <begin position="190"/>
        <end position="211"/>
    </location>
</feature>
<feature type="transmembrane region" description="Helical" evidence="13">
    <location>
        <begin position="6"/>
        <end position="27"/>
    </location>
</feature>
<feature type="transmembrane region" description="Helical" evidence="13">
    <location>
        <begin position="39"/>
        <end position="58"/>
    </location>
</feature>
<keyword evidence="6" id="KW-1003">Cell membrane</keyword>
<dbReference type="PANTHER" id="PTHR10791">
    <property type="entry name" value="RAG1-ACTIVATING PROTEIN 1"/>
    <property type="match status" value="1"/>
</dbReference>
<evidence type="ECO:0000256" key="11">
    <source>
        <dbReference type="ARBA" id="ARBA00023034"/>
    </source>
</evidence>
<name>A0AAV0T6F5_HYABA</name>
<evidence type="ECO:0000256" key="6">
    <source>
        <dbReference type="ARBA" id="ARBA00022475"/>
    </source>
</evidence>
<evidence type="ECO:0000256" key="4">
    <source>
        <dbReference type="ARBA" id="ARBA00021741"/>
    </source>
</evidence>
<evidence type="ECO:0000256" key="13">
    <source>
        <dbReference type="SAM" id="Phobius"/>
    </source>
</evidence>
<evidence type="ECO:0000256" key="5">
    <source>
        <dbReference type="ARBA" id="ARBA00022448"/>
    </source>
</evidence>
<keyword evidence="15" id="KW-1185">Reference proteome</keyword>